<sequence>MRHVLFILLVNLLTIGASHAQVKSLFDVEARRAALAQPAMTTVRAACLAIPRDPAWTGLRPVDQLKVSESTGADGAVADFTWAVMVLTGRALAGDTASEASLRDLLLAWARAKALERTEAGSDAEHALKRALLPTVAAYSVLHRGLDEAQRQSLAGWINSLVRRIDRGAETIGDGSSHGHMAASILMAWGAATGDDALYAKGYERYRSILAQARSDGSLAPDVRRGARALWFTRQTLASLTVMAEVAATRGADLYGIREGEANFDRVLSYLLNAIAEPSVVMAYASEGDILGGELDFRRQELGFLSKRGNGRHLMAWAEPVLARDRPGLATRRLKSLHARSLRLDRPLIDEAVGGNATCFWGR</sequence>
<dbReference type="Pfam" id="PF05426">
    <property type="entry name" value="Alginate_lyase"/>
    <property type="match status" value="1"/>
</dbReference>
<dbReference type="SUPFAM" id="SSF48230">
    <property type="entry name" value="Chondroitin AC/alginate lyase"/>
    <property type="match status" value="1"/>
</dbReference>
<dbReference type="RefSeq" id="WP_161725752.1">
    <property type="nucleotide sequence ID" value="NZ_JAAAXI010000024.1"/>
</dbReference>
<dbReference type="Proteomes" id="UP000818323">
    <property type="component" value="Unassembled WGS sequence"/>
</dbReference>
<keyword evidence="1 3" id="KW-0732">Signal</keyword>
<keyword evidence="6" id="KW-1185">Reference proteome</keyword>
<name>A0ABW9YXR7_9HYPH</name>
<reference evidence="5 6" key="1">
    <citation type="submission" date="2020-01" db="EMBL/GenBank/DDBJ databases">
        <title>Microvirga sp. nov., an arsenate reduction bacterium isolated from Tibet hotspring sediments.</title>
        <authorList>
            <person name="Yuan C.-G."/>
        </authorList>
    </citation>
    <scope>NUCLEOTIDE SEQUENCE [LARGE SCALE GENOMIC DNA]</scope>
    <source>
        <strain evidence="5 6">SYSU G3D203</strain>
    </source>
</reference>
<feature type="domain" description="Alginate lyase" evidence="4">
    <location>
        <begin position="144"/>
        <end position="279"/>
    </location>
</feature>
<dbReference type="GO" id="GO:0016829">
    <property type="term" value="F:lyase activity"/>
    <property type="evidence" value="ECO:0007669"/>
    <property type="project" value="UniProtKB-KW"/>
</dbReference>
<evidence type="ECO:0000256" key="1">
    <source>
        <dbReference type="ARBA" id="ARBA00022729"/>
    </source>
</evidence>
<organism evidence="5 6">
    <name type="scientific">Microvirga arsenatis</name>
    <dbReference type="NCBI Taxonomy" id="2692265"/>
    <lineage>
        <taxon>Bacteria</taxon>
        <taxon>Pseudomonadati</taxon>
        <taxon>Pseudomonadota</taxon>
        <taxon>Alphaproteobacteria</taxon>
        <taxon>Hyphomicrobiales</taxon>
        <taxon>Methylobacteriaceae</taxon>
        <taxon>Microvirga</taxon>
    </lineage>
</organism>
<protein>
    <submittedName>
        <fullName evidence="5">Alginate lyase</fullName>
    </submittedName>
</protein>
<dbReference type="InterPro" id="IPR008929">
    <property type="entry name" value="Chondroitin_lyas"/>
</dbReference>
<evidence type="ECO:0000256" key="2">
    <source>
        <dbReference type="ARBA" id="ARBA00023239"/>
    </source>
</evidence>
<dbReference type="EMBL" id="JAAAXJ010000005">
    <property type="protein sequence ID" value="NBJ25193.1"/>
    <property type="molecule type" value="Genomic_DNA"/>
</dbReference>
<evidence type="ECO:0000256" key="3">
    <source>
        <dbReference type="SAM" id="SignalP"/>
    </source>
</evidence>
<feature type="chain" id="PRO_5046953860" evidence="3">
    <location>
        <begin position="21"/>
        <end position="363"/>
    </location>
</feature>
<evidence type="ECO:0000313" key="5">
    <source>
        <dbReference type="EMBL" id="NBJ25193.1"/>
    </source>
</evidence>
<dbReference type="InterPro" id="IPR008397">
    <property type="entry name" value="Alginate_lyase_dom"/>
</dbReference>
<dbReference type="Gene3D" id="1.50.10.100">
    <property type="entry name" value="Chondroitin AC/alginate lyase"/>
    <property type="match status" value="1"/>
</dbReference>
<evidence type="ECO:0000259" key="4">
    <source>
        <dbReference type="Pfam" id="PF05426"/>
    </source>
</evidence>
<evidence type="ECO:0000313" key="6">
    <source>
        <dbReference type="Proteomes" id="UP000818323"/>
    </source>
</evidence>
<gene>
    <name evidence="5" type="ORF">GR303_12615</name>
</gene>
<proteinExistence type="predicted"/>
<accession>A0ABW9YXR7</accession>
<keyword evidence="2 5" id="KW-0456">Lyase</keyword>
<feature type="signal peptide" evidence="3">
    <location>
        <begin position="1"/>
        <end position="20"/>
    </location>
</feature>
<comment type="caution">
    <text evidence="5">The sequence shown here is derived from an EMBL/GenBank/DDBJ whole genome shotgun (WGS) entry which is preliminary data.</text>
</comment>